<keyword evidence="2" id="KW-1185">Reference proteome</keyword>
<name>A0A380S9F0_YERRU</name>
<reference evidence="1 2" key="1">
    <citation type="submission" date="2018-06" db="EMBL/GenBank/DDBJ databases">
        <authorList>
            <consortium name="Pathogen Informatics"/>
            <person name="Doyle S."/>
        </authorList>
    </citation>
    <scope>NUCLEOTIDE SEQUENCE [LARGE SCALE GENOMIC DNA]</scope>
    <source>
        <strain evidence="1 2">NCTC10476</strain>
    </source>
</reference>
<evidence type="ECO:0000313" key="1">
    <source>
        <dbReference type="EMBL" id="SUQ37569.1"/>
    </source>
</evidence>
<dbReference type="EMBL" id="UHJG01000004">
    <property type="protein sequence ID" value="SUQ37569.1"/>
    <property type="molecule type" value="Genomic_DNA"/>
</dbReference>
<dbReference type="InterPro" id="IPR027417">
    <property type="entry name" value="P-loop_NTPase"/>
</dbReference>
<dbReference type="RefSeq" id="WP_258864008.1">
    <property type="nucleotide sequence ID" value="NZ_UHJG01000004.1"/>
</dbReference>
<organism evidence="1 2">
    <name type="scientific">Yersinia ruckeri</name>
    <dbReference type="NCBI Taxonomy" id="29486"/>
    <lineage>
        <taxon>Bacteria</taxon>
        <taxon>Pseudomonadati</taxon>
        <taxon>Pseudomonadota</taxon>
        <taxon>Gammaproteobacteria</taxon>
        <taxon>Enterobacterales</taxon>
        <taxon>Yersiniaceae</taxon>
        <taxon>Yersinia</taxon>
    </lineage>
</organism>
<gene>
    <name evidence="1" type="ORF">NCTC10476_03699</name>
</gene>
<evidence type="ECO:0000313" key="2">
    <source>
        <dbReference type="Proteomes" id="UP000255169"/>
    </source>
</evidence>
<proteinExistence type="predicted"/>
<protein>
    <submittedName>
        <fullName evidence="1">Uncharacterized protein</fullName>
    </submittedName>
</protein>
<sequence>MRSIIYASDYCVSPVKLDRQSSIGVATVIGEIANVNEDIEMLRNALNVGDPYQDTIFAGAMGMMAREYAEELKQTEQLEYNRLRQAGDIFEYYVTEGDGLRVAAADRVSVYDVQINNAYKQAGQFKNLTNEFMGVCR</sequence>
<dbReference type="AlphaFoldDB" id="A0A380S9F0"/>
<accession>A0A380S9F0</accession>
<dbReference type="Proteomes" id="UP000255169">
    <property type="component" value="Unassembled WGS sequence"/>
</dbReference>
<dbReference type="Gene3D" id="3.40.50.300">
    <property type="entry name" value="P-loop containing nucleotide triphosphate hydrolases"/>
    <property type="match status" value="1"/>
</dbReference>